<accession>A0AA89B2N8</accession>
<proteinExistence type="predicted"/>
<name>A0AA89B2N8_9ASTE</name>
<protein>
    <recommendedName>
        <fullName evidence="2">K-box domain-containing protein</fullName>
    </recommendedName>
</protein>
<evidence type="ECO:0000256" key="1">
    <source>
        <dbReference type="SAM" id="Coils"/>
    </source>
</evidence>
<dbReference type="Proteomes" id="UP001188597">
    <property type="component" value="Unassembled WGS sequence"/>
</dbReference>
<dbReference type="InterPro" id="IPR002487">
    <property type="entry name" value="TF_Kbox"/>
</dbReference>
<evidence type="ECO:0000313" key="4">
    <source>
        <dbReference type="Proteomes" id="UP001188597"/>
    </source>
</evidence>
<dbReference type="AlphaFoldDB" id="A0AA89B2N8"/>
<feature type="domain" description="K-box" evidence="2">
    <location>
        <begin position="19"/>
        <end position="109"/>
    </location>
</feature>
<gene>
    <name evidence="3" type="ORF">RJ639_003773</name>
</gene>
<sequence length="142" mass="16710">MKNAKNLFNGKRAGGEENIQHLKEEATTMGRKIVLLEESKRKLLGDGLESYPIEEIQQVEDQLERSLTNIRKRKNQLFREKIEQLKEQERILAKRNAELRKKLENHSQPLDLTRTLKEVPHRLVSDVETELFIGQPERRSSR</sequence>
<reference evidence="3" key="1">
    <citation type="submission" date="2022-12" db="EMBL/GenBank/DDBJ databases">
        <title>Draft genome assemblies for two species of Escallonia (Escalloniales).</title>
        <authorList>
            <person name="Chanderbali A."/>
            <person name="Dervinis C."/>
            <person name="Anghel I."/>
            <person name="Soltis D."/>
            <person name="Soltis P."/>
            <person name="Zapata F."/>
        </authorList>
    </citation>
    <scope>NUCLEOTIDE SEQUENCE</scope>
    <source>
        <strain evidence="3">UCBG64.0493</strain>
        <tissue evidence="3">Leaf</tissue>
    </source>
</reference>
<dbReference type="GO" id="GO:0003700">
    <property type="term" value="F:DNA-binding transcription factor activity"/>
    <property type="evidence" value="ECO:0007669"/>
    <property type="project" value="InterPro"/>
</dbReference>
<comment type="caution">
    <text evidence="3">The sequence shown here is derived from an EMBL/GenBank/DDBJ whole genome shotgun (WGS) entry which is preliminary data.</text>
</comment>
<dbReference type="EMBL" id="JAVXUP010000853">
    <property type="protein sequence ID" value="KAK3019786.1"/>
    <property type="molecule type" value="Genomic_DNA"/>
</dbReference>
<feature type="coiled-coil region" evidence="1">
    <location>
        <begin position="53"/>
        <end position="105"/>
    </location>
</feature>
<dbReference type="PROSITE" id="PS51297">
    <property type="entry name" value="K_BOX"/>
    <property type="match status" value="1"/>
</dbReference>
<evidence type="ECO:0000313" key="3">
    <source>
        <dbReference type="EMBL" id="KAK3019786.1"/>
    </source>
</evidence>
<dbReference type="Pfam" id="PF01486">
    <property type="entry name" value="K-box"/>
    <property type="match status" value="1"/>
</dbReference>
<evidence type="ECO:0000259" key="2">
    <source>
        <dbReference type="PROSITE" id="PS51297"/>
    </source>
</evidence>
<keyword evidence="1" id="KW-0175">Coiled coil</keyword>
<keyword evidence="4" id="KW-1185">Reference proteome</keyword>
<organism evidence="3 4">
    <name type="scientific">Escallonia herrerae</name>
    <dbReference type="NCBI Taxonomy" id="1293975"/>
    <lineage>
        <taxon>Eukaryota</taxon>
        <taxon>Viridiplantae</taxon>
        <taxon>Streptophyta</taxon>
        <taxon>Embryophyta</taxon>
        <taxon>Tracheophyta</taxon>
        <taxon>Spermatophyta</taxon>
        <taxon>Magnoliopsida</taxon>
        <taxon>eudicotyledons</taxon>
        <taxon>Gunneridae</taxon>
        <taxon>Pentapetalae</taxon>
        <taxon>asterids</taxon>
        <taxon>campanulids</taxon>
        <taxon>Escalloniales</taxon>
        <taxon>Escalloniaceae</taxon>
        <taxon>Escallonia</taxon>
    </lineage>
</organism>
<dbReference type="GO" id="GO:0005634">
    <property type="term" value="C:nucleus"/>
    <property type="evidence" value="ECO:0007669"/>
    <property type="project" value="InterPro"/>
</dbReference>